<keyword evidence="3" id="KW-1185">Reference proteome</keyword>
<sequence length="84" mass="8370">MKNHIMTRRAAGSVLLAACGLALSAGTAQAAGEGGAKAPSLTERVSRLASVDAAPVGRAASLVKNEIPKEATGKIYLRSPLAGA</sequence>
<reference evidence="2" key="1">
    <citation type="submission" date="2021-03" db="EMBL/GenBank/DDBJ databases">
        <title>Streptomyces strains.</title>
        <authorList>
            <person name="Lund M.B."/>
            <person name="Toerring T."/>
        </authorList>
    </citation>
    <scope>NUCLEOTIDE SEQUENCE</scope>
    <source>
        <strain evidence="2">JCM 4242</strain>
    </source>
</reference>
<feature type="signal peptide" evidence="1">
    <location>
        <begin position="1"/>
        <end position="30"/>
    </location>
</feature>
<dbReference type="RefSeq" id="WP_143587727.1">
    <property type="nucleotide sequence ID" value="NZ_JAFMOF010000002.1"/>
</dbReference>
<keyword evidence="1" id="KW-0732">Signal</keyword>
<evidence type="ECO:0008006" key="4">
    <source>
        <dbReference type="Google" id="ProtNLM"/>
    </source>
</evidence>
<comment type="caution">
    <text evidence="2">The sequence shown here is derived from an EMBL/GenBank/DDBJ whole genome shotgun (WGS) entry which is preliminary data.</text>
</comment>
<evidence type="ECO:0000313" key="3">
    <source>
        <dbReference type="Proteomes" id="UP000664781"/>
    </source>
</evidence>
<proteinExistence type="predicted"/>
<gene>
    <name evidence="2" type="ORF">J1792_15310</name>
</gene>
<dbReference type="AlphaFoldDB" id="A0A939FMR4"/>
<protein>
    <recommendedName>
        <fullName evidence="4">Serine protease</fullName>
    </recommendedName>
</protein>
<accession>A0A939FMR4</accession>
<organism evidence="2 3">
    <name type="scientific">Streptomyces triculaminicus</name>
    <dbReference type="NCBI Taxonomy" id="2816232"/>
    <lineage>
        <taxon>Bacteria</taxon>
        <taxon>Bacillati</taxon>
        <taxon>Actinomycetota</taxon>
        <taxon>Actinomycetes</taxon>
        <taxon>Kitasatosporales</taxon>
        <taxon>Streptomycetaceae</taxon>
        <taxon>Streptomyces</taxon>
    </lineage>
</organism>
<evidence type="ECO:0000256" key="1">
    <source>
        <dbReference type="SAM" id="SignalP"/>
    </source>
</evidence>
<feature type="chain" id="PRO_5036791139" description="Serine protease" evidence="1">
    <location>
        <begin position="31"/>
        <end position="84"/>
    </location>
</feature>
<name>A0A939FMR4_9ACTN</name>
<evidence type="ECO:0000313" key="2">
    <source>
        <dbReference type="EMBL" id="MBO0654092.1"/>
    </source>
</evidence>
<dbReference type="Proteomes" id="UP000664781">
    <property type="component" value="Unassembled WGS sequence"/>
</dbReference>
<dbReference type="EMBL" id="JAFMOF010000002">
    <property type="protein sequence ID" value="MBO0654092.1"/>
    <property type="molecule type" value="Genomic_DNA"/>
</dbReference>